<keyword evidence="1" id="KW-0732">Signal</keyword>
<comment type="caution">
    <text evidence="2">The sequence shown here is derived from an EMBL/GenBank/DDBJ whole genome shotgun (WGS) entry which is preliminary data.</text>
</comment>
<dbReference type="Proteomes" id="UP000525652">
    <property type="component" value="Unassembled WGS sequence"/>
</dbReference>
<reference evidence="2 3" key="1">
    <citation type="submission" date="2020-07" db="EMBL/GenBank/DDBJ databases">
        <authorList>
            <person name="Feng X."/>
        </authorList>
    </citation>
    <scope>NUCLEOTIDE SEQUENCE [LARGE SCALE GENOMIC DNA]</scope>
    <source>
        <strain evidence="2 3">JCM14086</strain>
    </source>
</reference>
<name>A0A7X1AXJ7_9BACT</name>
<accession>A0A7X1AXJ7</accession>
<protein>
    <recommendedName>
        <fullName evidence="4">DUF3996 domain-containing protein</fullName>
    </recommendedName>
</protein>
<evidence type="ECO:0000256" key="1">
    <source>
        <dbReference type="SAM" id="SignalP"/>
    </source>
</evidence>
<dbReference type="AlphaFoldDB" id="A0A7X1AXJ7"/>
<organism evidence="2 3">
    <name type="scientific">Puniceicoccus vermicola</name>
    <dbReference type="NCBI Taxonomy" id="388746"/>
    <lineage>
        <taxon>Bacteria</taxon>
        <taxon>Pseudomonadati</taxon>
        <taxon>Verrucomicrobiota</taxon>
        <taxon>Opitutia</taxon>
        <taxon>Puniceicoccales</taxon>
        <taxon>Puniceicoccaceae</taxon>
        <taxon>Puniceicoccus</taxon>
    </lineage>
</organism>
<sequence length="158" mass="17155">MKNRITSKTLFFITAAAVASQVPLSGIGVGIMAGDPTGISIKSWINDKTAIDGGVGWSFSGEDSFQMHADYLFHNFEILETATMKGSLPLYYGIGGRFRYEEDDGGGDSVFGVRVPIGVSYIFPESPIDVFAEIVPILDLIPDTEIELNAAVGIRYYF</sequence>
<evidence type="ECO:0000313" key="2">
    <source>
        <dbReference type="EMBL" id="MBC2600660.1"/>
    </source>
</evidence>
<dbReference type="EMBL" id="JACHVA010000033">
    <property type="protein sequence ID" value="MBC2600660.1"/>
    <property type="molecule type" value="Genomic_DNA"/>
</dbReference>
<evidence type="ECO:0000313" key="3">
    <source>
        <dbReference type="Proteomes" id="UP000525652"/>
    </source>
</evidence>
<gene>
    <name evidence="2" type="ORF">H5P30_02575</name>
</gene>
<feature type="signal peptide" evidence="1">
    <location>
        <begin position="1"/>
        <end position="19"/>
    </location>
</feature>
<proteinExistence type="predicted"/>
<feature type="chain" id="PRO_5031501784" description="DUF3996 domain-containing protein" evidence="1">
    <location>
        <begin position="20"/>
        <end position="158"/>
    </location>
</feature>
<evidence type="ECO:0008006" key="4">
    <source>
        <dbReference type="Google" id="ProtNLM"/>
    </source>
</evidence>
<dbReference type="RefSeq" id="WP_185691400.1">
    <property type="nucleotide sequence ID" value="NZ_JACHVA010000033.1"/>
</dbReference>
<keyword evidence="3" id="KW-1185">Reference proteome</keyword>